<gene>
    <name evidence="1" type="ORF">AB205_0078840</name>
</gene>
<organism evidence="1 2">
    <name type="scientific">Aquarana catesbeiana</name>
    <name type="common">American bullfrog</name>
    <name type="synonym">Rana catesbeiana</name>
    <dbReference type="NCBI Taxonomy" id="8400"/>
    <lineage>
        <taxon>Eukaryota</taxon>
        <taxon>Metazoa</taxon>
        <taxon>Chordata</taxon>
        <taxon>Craniata</taxon>
        <taxon>Vertebrata</taxon>
        <taxon>Euteleostomi</taxon>
        <taxon>Amphibia</taxon>
        <taxon>Batrachia</taxon>
        <taxon>Anura</taxon>
        <taxon>Neobatrachia</taxon>
        <taxon>Ranoidea</taxon>
        <taxon>Ranidae</taxon>
        <taxon>Aquarana</taxon>
    </lineage>
</organism>
<dbReference type="EMBL" id="KV924473">
    <property type="protein sequence ID" value="PIO39804.1"/>
    <property type="molecule type" value="Genomic_DNA"/>
</dbReference>
<keyword evidence="2" id="KW-1185">Reference proteome</keyword>
<proteinExistence type="predicted"/>
<evidence type="ECO:0000313" key="2">
    <source>
        <dbReference type="Proteomes" id="UP000228934"/>
    </source>
</evidence>
<dbReference type="AlphaFoldDB" id="A0A2G9SIC0"/>
<name>A0A2G9SIC0_AQUCT</name>
<sequence>MVTQGWPSMAQCCLVVSQLHVELLGYWTKMADWETSSFAVKA</sequence>
<reference evidence="2" key="1">
    <citation type="journal article" date="2017" name="Nat. Commun.">
        <title>The North American bullfrog draft genome provides insight into hormonal regulation of long noncoding RNA.</title>
        <authorList>
            <person name="Hammond S.A."/>
            <person name="Warren R.L."/>
            <person name="Vandervalk B.P."/>
            <person name="Kucuk E."/>
            <person name="Khan H."/>
            <person name="Gibb E.A."/>
            <person name="Pandoh P."/>
            <person name="Kirk H."/>
            <person name="Zhao Y."/>
            <person name="Jones M."/>
            <person name="Mungall A.J."/>
            <person name="Coope R."/>
            <person name="Pleasance S."/>
            <person name="Moore R.A."/>
            <person name="Holt R.A."/>
            <person name="Round J.M."/>
            <person name="Ohora S."/>
            <person name="Walle B.V."/>
            <person name="Veldhoen N."/>
            <person name="Helbing C.C."/>
            <person name="Birol I."/>
        </authorList>
    </citation>
    <scope>NUCLEOTIDE SEQUENCE [LARGE SCALE GENOMIC DNA]</scope>
</reference>
<evidence type="ECO:0000313" key="1">
    <source>
        <dbReference type="EMBL" id="PIO39804.1"/>
    </source>
</evidence>
<dbReference type="Proteomes" id="UP000228934">
    <property type="component" value="Unassembled WGS sequence"/>
</dbReference>
<protein>
    <submittedName>
        <fullName evidence="1">Uncharacterized protein</fullName>
    </submittedName>
</protein>
<accession>A0A2G9SIC0</accession>